<name>A0A0U1QSB3_9BACL</name>
<protein>
    <recommendedName>
        <fullName evidence="1">Wadjet protein JetD C-terminal domain-containing protein</fullName>
    </recommendedName>
</protein>
<evidence type="ECO:0000313" key="3">
    <source>
        <dbReference type="Proteomes" id="UP000035553"/>
    </source>
</evidence>
<keyword evidence="3" id="KW-1185">Reference proteome</keyword>
<gene>
    <name evidence="2" type="ORF">SINU_02025</name>
</gene>
<organism evidence="2 3">
    <name type="scientific">Sporolactobacillus inulinus CASD</name>
    <dbReference type="NCBI Taxonomy" id="1069536"/>
    <lineage>
        <taxon>Bacteria</taxon>
        <taxon>Bacillati</taxon>
        <taxon>Bacillota</taxon>
        <taxon>Bacilli</taxon>
        <taxon>Bacillales</taxon>
        <taxon>Sporolactobacillaceae</taxon>
        <taxon>Sporolactobacillus</taxon>
    </lineage>
</organism>
<dbReference type="STRING" id="1069536.SINU_02025"/>
<sequence length="338" mass="38942">MDEVTKRIATFAKKTINLDELQQLLNPFFSSYTDFAEAVREFERHQVLVMIRASGRTIRTPALANRYRINKSAMSGDYHKELQHYRSKLHRAISLDSYYRSDPELWASDLPDLIKVDHYLKNHGFPQEAVPAPERSFELVADEKWIDEKGGRELLEKTGLYARLNILPVSDPLMLAINPRFIHESEQTHLIVENKTTYQGLLPVLKQTRFATLIYGCGKAVIKSIEQFSMQYPVRAAHRFLYFGDLDREGLSIWYSLNQKQAAEPALPFYEACLKKKAAAGKAYQQARSTAIDAFLTHFPKPEAQQIQSALQNGNYYPQEILKTNELQQIGREADWKN</sequence>
<dbReference type="AlphaFoldDB" id="A0A0U1QSB3"/>
<comment type="caution">
    <text evidence="2">The sequence shown here is derived from an EMBL/GenBank/DDBJ whole genome shotgun (WGS) entry which is preliminary data.</text>
</comment>
<dbReference type="InterPro" id="IPR024534">
    <property type="entry name" value="JetD_C"/>
</dbReference>
<evidence type="ECO:0000313" key="2">
    <source>
        <dbReference type="EMBL" id="KLI03576.1"/>
    </source>
</evidence>
<reference evidence="2 3" key="1">
    <citation type="journal article" date="2011" name="J. Bacteriol.">
        <title>Draft genome sequence of Sporolactobacillus inulinus strain CASD, an efficient D-lactic acid-producing bacterium with high-concentration lactate tolerance capability.</title>
        <authorList>
            <person name="Yu B."/>
            <person name="Su F."/>
            <person name="Wang L."/>
            <person name="Xu K."/>
            <person name="Zhao B."/>
            <person name="Xu P."/>
        </authorList>
    </citation>
    <scope>NUCLEOTIDE SEQUENCE [LARGE SCALE GENOMIC DNA]</scope>
    <source>
        <strain evidence="2 3">CASD</strain>
    </source>
</reference>
<feature type="domain" description="Wadjet protein JetD C-terminal" evidence="1">
    <location>
        <begin position="183"/>
        <end position="290"/>
    </location>
</feature>
<dbReference type="EMBL" id="AFVQ02000028">
    <property type="protein sequence ID" value="KLI03576.1"/>
    <property type="molecule type" value="Genomic_DNA"/>
</dbReference>
<dbReference type="RefSeq" id="WP_010024637.1">
    <property type="nucleotide sequence ID" value="NZ_AFVQ02000028.1"/>
</dbReference>
<proteinExistence type="predicted"/>
<dbReference type="OrthoDB" id="9809365at2"/>
<dbReference type="Pfam" id="PF09983">
    <property type="entry name" value="JetD_C"/>
    <property type="match status" value="1"/>
</dbReference>
<evidence type="ECO:0000259" key="1">
    <source>
        <dbReference type="Pfam" id="PF09983"/>
    </source>
</evidence>
<dbReference type="Proteomes" id="UP000035553">
    <property type="component" value="Unassembled WGS sequence"/>
</dbReference>
<accession>A0A0U1QSB3</accession>